<evidence type="ECO:0008006" key="4">
    <source>
        <dbReference type="Google" id="ProtNLM"/>
    </source>
</evidence>
<dbReference type="EMBL" id="BRYA01000532">
    <property type="protein sequence ID" value="GMI21559.1"/>
    <property type="molecule type" value="Genomic_DNA"/>
</dbReference>
<dbReference type="Pfam" id="PF04519">
    <property type="entry name" value="Bactofilin"/>
    <property type="match status" value="1"/>
</dbReference>
<feature type="compositionally biased region" description="Low complexity" evidence="1">
    <location>
        <begin position="209"/>
        <end position="246"/>
    </location>
</feature>
<dbReference type="OrthoDB" id="192707at2759"/>
<name>A0A9W7FX61_9STRA</name>
<dbReference type="Proteomes" id="UP001165065">
    <property type="component" value="Unassembled WGS sequence"/>
</dbReference>
<reference evidence="3" key="1">
    <citation type="journal article" date="2023" name="Commun. Biol.">
        <title>Genome analysis of Parmales, the sister group of diatoms, reveals the evolutionary specialization of diatoms from phago-mixotrophs to photoautotrophs.</title>
        <authorList>
            <person name="Ban H."/>
            <person name="Sato S."/>
            <person name="Yoshikawa S."/>
            <person name="Yamada K."/>
            <person name="Nakamura Y."/>
            <person name="Ichinomiya M."/>
            <person name="Sato N."/>
            <person name="Blanc-Mathieu R."/>
            <person name="Endo H."/>
            <person name="Kuwata A."/>
            <person name="Ogata H."/>
        </authorList>
    </citation>
    <scope>NUCLEOTIDE SEQUENCE [LARGE SCALE GENOMIC DNA]</scope>
</reference>
<gene>
    <name evidence="2" type="ORF">TrCOL_g6116</name>
</gene>
<accession>A0A9W7FX61</accession>
<feature type="region of interest" description="Disordered" evidence="1">
    <location>
        <begin position="1"/>
        <end position="88"/>
    </location>
</feature>
<feature type="compositionally biased region" description="Basic and acidic residues" evidence="1">
    <location>
        <begin position="250"/>
        <end position="259"/>
    </location>
</feature>
<evidence type="ECO:0000313" key="2">
    <source>
        <dbReference type="EMBL" id="GMI21559.1"/>
    </source>
</evidence>
<evidence type="ECO:0000256" key="1">
    <source>
        <dbReference type="SAM" id="MobiDB-lite"/>
    </source>
</evidence>
<sequence>MPPPVPSKGKKNGRSAKAHKTPDSPDSNYEDAPPPPVRGSGHKAAAAMSSPGFDDDEDFSARRPSPAYSDVGDDPQHEPKNILEDVPETTIGENVSVNGTLAFDKLLRIDGSFNGQLESEGDLIIGRSGTLIGNVAGMGELIIDGKVQGNLSANKIELRAKASVFGDIVCKSLTMDPTCVVVGKMNVNPFAPGEIGMDLKAIIKEESAAEPAAAPAAEPAAAPAAEAPAAEEAVPEEAAAPAAEEAAPAEDAKEEGKEE</sequence>
<dbReference type="PANTHER" id="PTHR35024">
    <property type="entry name" value="HYPOTHETICAL CYTOSOLIC PROTEIN"/>
    <property type="match status" value="1"/>
</dbReference>
<dbReference type="AlphaFoldDB" id="A0A9W7FX61"/>
<dbReference type="InterPro" id="IPR007607">
    <property type="entry name" value="BacA/B"/>
</dbReference>
<proteinExistence type="predicted"/>
<feature type="region of interest" description="Disordered" evidence="1">
    <location>
        <begin position="208"/>
        <end position="259"/>
    </location>
</feature>
<feature type="compositionally biased region" description="Basic and acidic residues" evidence="1">
    <location>
        <begin position="74"/>
        <end position="83"/>
    </location>
</feature>
<comment type="caution">
    <text evidence="2">The sequence shown here is derived from an EMBL/GenBank/DDBJ whole genome shotgun (WGS) entry which is preliminary data.</text>
</comment>
<protein>
    <recommendedName>
        <fullName evidence="4">Polymer-forming cytoskeletal protein</fullName>
    </recommendedName>
</protein>
<organism evidence="2 3">
    <name type="scientific">Triparma columacea</name>
    <dbReference type="NCBI Taxonomy" id="722753"/>
    <lineage>
        <taxon>Eukaryota</taxon>
        <taxon>Sar</taxon>
        <taxon>Stramenopiles</taxon>
        <taxon>Ochrophyta</taxon>
        <taxon>Bolidophyceae</taxon>
        <taxon>Parmales</taxon>
        <taxon>Triparmaceae</taxon>
        <taxon>Triparma</taxon>
    </lineage>
</organism>
<dbReference type="PANTHER" id="PTHR35024:SF4">
    <property type="entry name" value="POLYMER-FORMING CYTOSKELETAL PROTEIN"/>
    <property type="match status" value="1"/>
</dbReference>
<keyword evidence="3" id="KW-1185">Reference proteome</keyword>
<evidence type="ECO:0000313" key="3">
    <source>
        <dbReference type="Proteomes" id="UP001165065"/>
    </source>
</evidence>
<feature type="compositionally biased region" description="Basic residues" evidence="1">
    <location>
        <begin position="8"/>
        <end position="19"/>
    </location>
</feature>